<dbReference type="FunFam" id="3.30.750.24:FF:000012">
    <property type="entry name" value="Sulfate transporter family protein"/>
    <property type="match status" value="1"/>
</dbReference>
<accession>A0AAV9I315</accession>
<evidence type="ECO:0000256" key="4">
    <source>
        <dbReference type="ARBA" id="ARBA00022692"/>
    </source>
</evidence>
<dbReference type="InterPro" id="IPR014710">
    <property type="entry name" value="RmlC-like_jellyroll"/>
</dbReference>
<dbReference type="SUPFAM" id="SSF52091">
    <property type="entry name" value="SpoIIaa-like"/>
    <property type="match status" value="1"/>
</dbReference>
<organism evidence="12 13">
    <name type="scientific">Cladorrhinum samala</name>
    <dbReference type="NCBI Taxonomy" id="585594"/>
    <lineage>
        <taxon>Eukaryota</taxon>
        <taxon>Fungi</taxon>
        <taxon>Dikarya</taxon>
        <taxon>Ascomycota</taxon>
        <taxon>Pezizomycotina</taxon>
        <taxon>Sordariomycetes</taxon>
        <taxon>Sordariomycetidae</taxon>
        <taxon>Sordariales</taxon>
        <taxon>Podosporaceae</taxon>
        <taxon>Cladorrhinum</taxon>
    </lineage>
</organism>
<comment type="subcellular location">
    <subcellularLocation>
        <location evidence="1">Vacuole membrane</location>
        <topology evidence="1">Multi-pass membrane protein</topology>
    </subcellularLocation>
</comment>
<evidence type="ECO:0000256" key="3">
    <source>
        <dbReference type="ARBA" id="ARBA00022554"/>
    </source>
</evidence>
<evidence type="ECO:0000313" key="12">
    <source>
        <dbReference type="EMBL" id="KAK4465621.1"/>
    </source>
</evidence>
<dbReference type="SUPFAM" id="SSF51206">
    <property type="entry name" value="cAMP-binding domain-like"/>
    <property type="match status" value="1"/>
</dbReference>
<proteinExistence type="predicted"/>
<feature type="transmembrane region" description="Helical" evidence="9">
    <location>
        <begin position="618"/>
        <end position="639"/>
    </location>
</feature>
<dbReference type="InterPro" id="IPR000595">
    <property type="entry name" value="cNMP-bd_dom"/>
</dbReference>
<dbReference type="InterPro" id="IPR002645">
    <property type="entry name" value="STAS_dom"/>
</dbReference>
<evidence type="ECO:0000256" key="9">
    <source>
        <dbReference type="SAM" id="Phobius"/>
    </source>
</evidence>
<keyword evidence="5" id="KW-0029">Amino-acid transport</keyword>
<keyword evidence="6 9" id="KW-1133">Transmembrane helix</keyword>
<dbReference type="InterPro" id="IPR011547">
    <property type="entry name" value="SLC26A/SulP_dom"/>
</dbReference>
<feature type="domain" description="STAS" evidence="11">
    <location>
        <begin position="826"/>
        <end position="934"/>
    </location>
</feature>
<dbReference type="FunFam" id="2.60.120.10:FF:000141">
    <property type="entry name" value="Sulfate transporter family protein"/>
    <property type="match status" value="1"/>
</dbReference>
<dbReference type="PANTHER" id="PTHR43310:SF4">
    <property type="entry name" value="AFR304WP"/>
    <property type="match status" value="1"/>
</dbReference>
<feature type="compositionally biased region" description="Acidic residues" evidence="8">
    <location>
        <begin position="184"/>
        <end position="197"/>
    </location>
</feature>
<feature type="region of interest" description="Disordered" evidence="8">
    <location>
        <begin position="950"/>
        <end position="997"/>
    </location>
</feature>
<feature type="compositionally biased region" description="Acidic residues" evidence="8">
    <location>
        <begin position="239"/>
        <end position="249"/>
    </location>
</feature>
<reference evidence="12" key="2">
    <citation type="submission" date="2023-06" db="EMBL/GenBank/DDBJ databases">
        <authorList>
            <consortium name="Lawrence Berkeley National Laboratory"/>
            <person name="Mondo S.J."/>
            <person name="Hensen N."/>
            <person name="Bonometti L."/>
            <person name="Westerberg I."/>
            <person name="Brannstrom I.O."/>
            <person name="Guillou S."/>
            <person name="Cros-Aarteil S."/>
            <person name="Calhoun S."/>
            <person name="Haridas S."/>
            <person name="Kuo A."/>
            <person name="Pangilinan J."/>
            <person name="Riley R."/>
            <person name="Labutti K."/>
            <person name="Andreopoulos B."/>
            <person name="Lipzen A."/>
            <person name="Chen C."/>
            <person name="Yanf M."/>
            <person name="Daum C."/>
            <person name="Ng V."/>
            <person name="Clum A."/>
            <person name="Steindorff A."/>
            <person name="Ohm R."/>
            <person name="Martin F."/>
            <person name="Silar P."/>
            <person name="Natvig D."/>
            <person name="Lalanne C."/>
            <person name="Gautier V."/>
            <person name="Ament-Velasquez S.L."/>
            <person name="Kruys A."/>
            <person name="Hutchinson M.I."/>
            <person name="Powell A.J."/>
            <person name="Barry K."/>
            <person name="Miller A.N."/>
            <person name="Grigoriev I.V."/>
            <person name="Debuchy R."/>
            <person name="Gladieux P."/>
            <person name="Thoren M.H."/>
            <person name="Johannesson H."/>
        </authorList>
    </citation>
    <scope>NUCLEOTIDE SEQUENCE</scope>
    <source>
        <strain evidence="12">PSN324</strain>
    </source>
</reference>
<dbReference type="Gene3D" id="3.30.750.24">
    <property type="entry name" value="STAS domain"/>
    <property type="match status" value="1"/>
</dbReference>
<keyword evidence="13" id="KW-1185">Reference proteome</keyword>
<evidence type="ECO:0000256" key="5">
    <source>
        <dbReference type="ARBA" id="ARBA00022970"/>
    </source>
</evidence>
<feature type="transmembrane region" description="Helical" evidence="9">
    <location>
        <begin position="356"/>
        <end position="376"/>
    </location>
</feature>
<feature type="transmembrane region" description="Helical" evidence="9">
    <location>
        <begin position="530"/>
        <end position="552"/>
    </location>
</feature>
<feature type="transmembrane region" description="Helical" evidence="9">
    <location>
        <begin position="454"/>
        <end position="476"/>
    </location>
</feature>
<dbReference type="SMART" id="SM00100">
    <property type="entry name" value="cNMP"/>
    <property type="match status" value="1"/>
</dbReference>
<evidence type="ECO:0000259" key="11">
    <source>
        <dbReference type="PROSITE" id="PS50801"/>
    </source>
</evidence>
<evidence type="ECO:0000256" key="8">
    <source>
        <dbReference type="SAM" id="MobiDB-lite"/>
    </source>
</evidence>
<feature type="region of interest" description="Disordered" evidence="8">
    <location>
        <begin position="119"/>
        <end position="261"/>
    </location>
</feature>
<protein>
    <submittedName>
        <fullName evidence="12">Sulfate transporter family-domain-containing protein</fullName>
    </submittedName>
</protein>
<dbReference type="PROSITE" id="PS50042">
    <property type="entry name" value="CNMP_BINDING_3"/>
    <property type="match status" value="1"/>
</dbReference>
<dbReference type="Gene3D" id="2.60.120.10">
    <property type="entry name" value="Jelly Rolls"/>
    <property type="match status" value="1"/>
</dbReference>
<feature type="compositionally biased region" description="Polar residues" evidence="8">
    <location>
        <begin position="968"/>
        <end position="980"/>
    </location>
</feature>
<evidence type="ECO:0000256" key="7">
    <source>
        <dbReference type="ARBA" id="ARBA00023136"/>
    </source>
</evidence>
<feature type="transmembrane region" description="Helical" evidence="9">
    <location>
        <begin position="751"/>
        <end position="782"/>
    </location>
</feature>
<dbReference type="GO" id="GO:0034490">
    <property type="term" value="P:basic amino acid transmembrane import into vacuole"/>
    <property type="evidence" value="ECO:0007669"/>
    <property type="project" value="UniProtKB-ARBA"/>
</dbReference>
<dbReference type="Pfam" id="PF00027">
    <property type="entry name" value="cNMP_binding"/>
    <property type="match status" value="1"/>
</dbReference>
<dbReference type="PROSITE" id="PS50801">
    <property type="entry name" value="STAS"/>
    <property type="match status" value="1"/>
</dbReference>
<gene>
    <name evidence="12" type="ORF">QBC42DRAFT_261103</name>
</gene>
<feature type="region of interest" description="Disordered" evidence="8">
    <location>
        <begin position="1"/>
        <end position="107"/>
    </location>
</feature>
<dbReference type="EMBL" id="MU864938">
    <property type="protein sequence ID" value="KAK4465621.1"/>
    <property type="molecule type" value="Genomic_DNA"/>
</dbReference>
<evidence type="ECO:0000256" key="1">
    <source>
        <dbReference type="ARBA" id="ARBA00004128"/>
    </source>
</evidence>
<dbReference type="InterPro" id="IPR018490">
    <property type="entry name" value="cNMP-bd_dom_sf"/>
</dbReference>
<feature type="transmembrane region" description="Helical" evidence="9">
    <location>
        <begin position="720"/>
        <end position="739"/>
    </location>
</feature>
<dbReference type="Pfam" id="PF00916">
    <property type="entry name" value="Sulfate_transp"/>
    <property type="match status" value="1"/>
</dbReference>
<feature type="transmembrane region" description="Helical" evidence="9">
    <location>
        <begin position="488"/>
        <end position="510"/>
    </location>
</feature>
<keyword evidence="3" id="KW-0926">Vacuole</keyword>
<keyword evidence="4 9" id="KW-0812">Transmembrane</keyword>
<feature type="transmembrane region" description="Helical" evidence="9">
    <location>
        <begin position="383"/>
        <end position="406"/>
    </location>
</feature>
<dbReference type="GO" id="GO:0000329">
    <property type="term" value="C:fungal-type vacuole membrane"/>
    <property type="evidence" value="ECO:0007669"/>
    <property type="project" value="UniProtKB-ARBA"/>
</dbReference>
<evidence type="ECO:0000259" key="10">
    <source>
        <dbReference type="PROSITE" id="PS50042"/>
    </source>
</evidence>
<dbReference type="InterPro" id="IPR052706">
    <property type="entry name" value="Membrane-Transporter-like"/>
</dbReference>
<name>A0AAV9I315_9PEZI</name>
<sequence>MSSPIFGNFSPWRRRPSVASQVSQSQDEGPSDEAVVIISSSTPGISFQRPTPPNAQNNHDGRQQQTLSSSVGSVIHREPTRSYIQGSVRDLPDRPDTTQSSTKAIREDTAELASYFLSADKKDGAKPPASFLNRARSHSSSGLQRPDQTITPDIPTDDNTLLHPLPSRSTETIPEVSEPPSPEPEPETAVEHEDEEGGPSVLTTMLRRSPPSLFPTGEERFLVSGKADQMREEDMVSGGEEEEEEEEDGVEHVGGSERRREGVNRPLLAYRSTAQESSELSPLVTPRSGRRGYGINGHIGIDGGRIIEENDLEGQKAPTVKSWVRRKVDEIRGKGKIVVKSWNPKTWDRGTVYRNLVVAPVACLPAVVVGLLLNILDALSYGMILFPLGSPIFAGLGSAGISIFYVSTIISQLTFSTGSIFRGGVGSELIEVVPFFHNMAATITDLVGEDKPDAVIATTITSYAISSMLTGTVFYLMGRFKFGYIVGFIPRHILIGCIGGVGWFLVATGFEVTARMDGSLNYDLDTLKKLSQADTVPLWIVPLALAVVLFWGQSKITSKYFLPLYILAIPAAFYGVVSSFGLLEPEKLRSGGWVFEGPPAGEPWWYFWTLYKFHLVDWGAIVQCVPAMFALTFFGILHVPINVPALALNVGEDHADLDHELKLHGCSNFLSGCVGSIQNYLVYANSLFFMRSGGDSRLAGFELAALTFGVMMIGPSLIGFIPIMMVGVLIFDLGFELLLEAVWQPRKKLKLLEYLTVIVIVLIMGIYDFVVGIGVGILLAFISLIVQASRVPAVRASYSGEVVGSTVRRNPTQQHYLRQVGKQINIIKLSGYLFFGTIVSVEDKIRKLIDDEEFRLRPIKFLILDLWLVTGLDYSAGEVFNTISRLLNKKGIELVLSGVGPDRTLGRSLRAVGLGEDGVDIQFLPELNSALEYCENELLKTLYANQEDSYGDRRLAPPSPSANLDVPNGSTPQSTLTISSPDMLGSSPRRSHLREAARKSLGQKEVKGMSRWQSFKEPLRLMLRIFQDVSDKNEDFWFRAVKFFTRKEYITGTVLFRRGEAAEGFYLVESGILRAEYNLPQGWLFESIVAGTTCGELPFFSETNRTATCVVESKECVVWMMDKQSWESMQKEEPDVAQELLRISLKLTSERMSVITSYTLTMAG</sequence>
<evidence type="ECO:0000256" key="2">
    <source>
        <dbReference type="ARBA" id="ARBA00022448"/>
    </source>
</evidence>
<evidence type="ECO:0000313" key="13">
    <source>
        <dbReference type="Proteomes" id="UP001321749"/>
    </source>
</evidence>
<reference evidence="12" key="1">
    <citation type="journal article" date="2023" name="Mol. Phylogenet. Evol.">
        <title>Genome-scale phylogeny and comparative genomics of the fungal order Sordariales.</title>
        <authorList>
            <person name="Hensen N."/>
            <person name="Bonometti L."/>
            <person name="Westerberg I."/>
            <person name="Brannstrom I.O."/>
            <person name="Guillou S."/>
            <person name="Cros-Aarteil S."/>
            <person name="Calhoun S."/>
            <person name="Haridas S."/>
            <person name="Kuo A."/>
            <person name="Mondo S."/>
            <person name="Pangilinan J."/>
            <person name="Riley R."/>
            <person name="LaButti K."/>
            <person name="Andreopoulos B."/>
            <person name="Lipzen A."/>
            <person name="Chen C."/>
            <person name="Yan M."/>
            <person name="Daum C."/>
            <person name="Ng V."/>
            <person name="Clum A."/>
            <person name="Steindorff A."/>
            <person name="Ohm R.A."/>
            <person name="Martin F."/>
            <person name="Silar P."/>
            <person name="Natvig D.O."/>
            <person name="Lalanne C."/>
            <person name="Gautier V."/>
            <person name="Ament-Velasquez S.L."/>
            <person name="Kruys A."/>
            <person name="Hutchinson M.I."/>
            <person name="Powell A.J."/>
            <person name="Barry K."/>
            <person name="Miller A.N."/>
            <person name="Grigoriev I.V."/>
            <person name="Debuchy R."/>
            <person name="Gladieux P."/>
            <person name="Hiltunen Thoren M."/>
            <person name="Johannesson H."/>
        </authorList>
    </citation>
    <scope>NUCLEOTIDE SEQUENCE</scope>
    <source>
        <strain evidence="12">PSN324</strain>
    </source>
</reference>
<comment type="caution">
    <text evidence="12">The sequence shown here is derived from an EMBL/GenBank/DDBJ whole genome shotgun (WGS) entry which is preliminary data.</text>
</comment>
<dbReference type="CDD" id="cd07042">
    <property type="entry name" value="STAS_SulP_like_sulfate_transporter"/>
    <property type="match status" value="1"/>
</dbReference>
<dbReference type="CDD" id="cd00038">
    <property type="entry name" value="CAP_ED"/>
    <property type="match status" value="1"/>
</dbReference>
<evidence type="ECO:0000256" key="6">
    <source>
        <dbReference type="ARBA" id="ARBA00022989"/>
    </source>
</evidence>
<dbReference type="AlphaFoldDB" id="A0AAV9I315"/>
<feature type="compositionally biased region" description="Low complexity" evidence="8">
    <location>
        <begin position="146"/>
        <end position="159"/>
    </location>
</feature>
<keyword evidence="7 9" id="KW-0472">Membrane</keyword>
<feature type="domain" description="Cyclic nucleotide-binding" evidence="10">
    <location>
        <begin position="1047"/>
        <end position="1129"/>
    </location>
</feature>
<feature type="compositionally biased region" description="Polar residues" evidence="8">
    <location>
        <begin position="38"/>
        <end position="72"/>
    </location>
</feature>
<feature type="compositionally biased region" description="Polar residues" evidence="8">
    <location>
        <begin position="18"/>
        <end position="28"/>
    </location>
</feature>
<feature type="transmembrane region" description="Helical" evidence="9">
    <location>
        <begin position="564"/>
        <end position="583"/>
    </location>
</feature>
<dbReference type="PANTHER" id="PTHR43310">
    <property type="entry name" value="SULFATE TRANSPORTER YBAR-RELATED"/>
    <property type="match status" value="1"/>
</dbReference>
<dbReference type="Proteomes" id="UP001321749">
    <property type="component" value="Unassembled WGS sequence"/>
</dbReference>
<keyword evidence="2" id="KW-0813">Transport</keyword>
<feature type="compositionally biased region" description="Basic and acidic residues" evidence="8">
    <location>
        <begin position="250"/>
        <end position="261"/>
    </location>
</feature>
<dbReference type="InterPro" id="IPR036513">
    <property type="entry name" value="STAS_dom_sf"/>
</dbReference>
<dbReference type="Pfam" id="PF01740">
    <property type="entry name" value="STAS"/>
    <property type="match status" value="1"/>
</dbReference>